<evidence type="ECO:0000256" key="1">
    <source>
        <dbReference type="SAM" id="MobiDB-lite"/>
    </source>
</evidence>
<evidence type="ECO:0000313" key="2">
    <source>
        <dbReference type="EMBL" id="KAG9345559.1"/>
    </source>
</evidence>
<keyword evidence="3" id="KW-1185">Reference proteome</keyword>
<dbReference type="Proteomes" id="UP000824540">
    <property type="component" value="Unassembled WGS sequence"/>
</dbReference>
<evidence type="ECO:0000313" key="3">
    <source>
        <dbReference type="Proteomes" id="UP000824540"/>
    </source>
</evidence>
<accession>A0A8T2NZP9</accession>
<sequence>MEQKRQQLLQTTGTPPPPWDSLNLPALHRSHTNPREDQRPREGDLRSALSWGNRWGDRRVPASALNLA</sequence>
<comment type="caution">
    <text evidence="2">The sequence shown here is derived from an EMBL/GenBank/DDBJ whole genome shotgun (WGS) entry which is preliminary data.</text>
</comment>
<dbReference type="EMBL" id="JAFBMS010000017">
    <property type="protein sequence ID" value="KAG9345559.1"/>
    <property type="molecule type" value="Genomic_DNA"/>
</dbReference>
<feature type="compositionally biased region" description="Basic and acidic residues" evidence="1">
    <location>
        <begin position="33"/>
        <end position="45"/>
    </location>
</feature>
<reference evidence="2" key="1">
    <citation type="thesis" date="2021" institute="BYU ScholarsArchive" country="Provo, UT, USA">
        <title>Applications of and Algorithms for Genome Assembly and Genomic Analyses with an Emphasis on Marine Teleosts.</title>
        <authorList>
            <person name="Pickett B.D."/>
        </authorList>
    </citation>
    <scope>NUCLEOTIDE SEQUENCE</scope>
    <source>
        <strain evidence="2">HI-2016</strain>
    </source>
</reference>
<feature type="compositionally biased region" description="Low complexity" evidence="1">
    <location>
        <begin position="1"/>
        <end position="13"/>
    </location>
</feature>
<feature type="region of interest" description="Disordered" evidence="1">
    <location>
        <begin position="1"/>
        <end position="53"/>
    </location>
</feature>
<proteinExistence type="predicted"/>
<name>A0A8T2NZP9_9TELE</name>
<dbReference type="AlphaFoldDB" id="A0A8T2NZP9"/>
<organism evidence="2 3">
    <name type="scientific">Albula glossodonta</name>
    <name type="common">roundjaw bonefish</name>
    <dbReference type="NCBI Taxonomy" id="121402"/>
    <lineage>
        <taxon>Eukaryota</taxon>
        <taxon>Metazoa</taxon>
        <taxon>Chordata</taxon>
        <taxon>Craniata</taxon>
        <taxon>Vertebrata</taxon>
        <taxon>Euteleostomi</taxon>
        <taxon>Actinopterygii</taxon>
        <taxon>Neopterygii</taxon>
        <taxon>Teleostei</taxon>
        <taxon>Albuliformes</taxon>
        <taxon>Albulidae</taxon>
        <taxon>Albula</taxon>
    </lineage>
</organism>
<protein>
    <submittedName>
        <fullName evidence="2">Uncharacterized protein</fullName>
    </submittedName>
</protein>
<gene>
    <name evidence="2" type="ORF">JZ751_008703</name>
</gene>